<accession>A0A8D8M8W8</accession>
<proteinExistence type="predicted"/>
<name>A0A8D8M8W8_9HEMI</name>
<dbReference type="AlphaFoldDB" id="A0A8D8M8W8"/>
<keyword evidence="1" id="KW-0812">Transmembrane</keyword>
<evidence type="ECO:0000256" key="1">
    <source>
        <dbReference type="SAM" id="Phobius"/>
    </source>
</evidence>
<keyword evidence="1" id="KW-0472">Membrane</keyword>
<feature type="transmembrane region" description="Helical" evidence="1">
    <location>
        <begin position="12"/>
        <end position="30"/>
    </location>
</feature>
<reference evidence="2" key="1">
    <citation type="submission" date="2021-05" db="EMBL/GenBank/DDBJ databases">
        <authorList>
            <person name="Alioto T."/>
            <person name="Alioto T."/>
            <person name="Gomez Garrido J."/>
        </authorList>
    </citation>
    <scope>NUCLEOTIDE SEQUENCE</scope>
</reference>
<organism evidence="2">
    <name type="scientific">Cacopsylla melanoneura</name>
    <dbReference type="NCBI Taxonomy" id="428564"/>
    <lineage>
        <taxon>Eukaryota</taxon>
        <taxon>Metazoa</taxon>
        <taxon>Ecdysozoa</taxon>
        <taxon>Arthropoda</taxon>
        <taxon>Hexapoda</taxon>
        <taxon>Insecta</taxon>
        <taxon>Pterygota</taxon>
        <taxon>Neoptera</taxon>
        <taxon>Paraneoptera</taxon>
        <taxon>Hemiptera</taxon>
        <taxon>Sternorrhyncha</taxon>
        <taxon>Psylloidea</taxon>
        <taxon>Psyllidae</taxon>
        <taxon>Psyllinae</taxon>
        <taxon>Cacopsylla</taxon>
    </lineage>
</organism>
<sequence length="191" mass="22250">MALVMRTDLFLALRTHLVLALRLYLMALVMRTDLVLALRTHLVLALILYLGLVLRTHLVIVLRTHLVLVLRLNLVPLFKLNPGLVLWQVHPRVSAEYSMNPALWPRQMNPASWPSQMNPRPVYWKTINSRLLGPRRTKKVAQHVACIYCFYRTTKPKLLVLHCKRIHNKLVQVLKKNDLKLPPKNLEKKVD</sequence>
<keyword evidence="1" id="KW-1133">Transmembrane helix</keyword>
<feature type="transmembrane region" description="Helical" evidence="1">
    <location>
        <begin position="42"/>
        <end position="62"/>
    </location>
</feature>
<evidence type="ECO:0000313" key="2">
    <source>
        <dbReference type="EMBL" id="CAG6624165.1"/>
    </source>
</evidence>
<protein>
    <submittedName>
        <fullName evidence="2">Uncharacterized protein</fullName>
    </submittedName>
</protein>
<dbReference type="EMBL" id="HBUF01056554">
    <property type="protein sequence ID" value="CAG6624165.1"/>
    <property type="molecule type" value="Transcribed_RNA"/>
</dbReference>